<feature type="transmembrane region" description="Helical" evidence="7">
    <location>
        <begin position="145"/>
        <end position="167"/>
    </location>
</feature>
<evidence type="ECO:0000313" key="9">
    <source>
        <dbReference type="EMBL" id="VEI04612.1"/>
    </source>
</evidence>
<sequence length="511" mass="53729">MTELQRGDQTRPWPSLWAMLIGFFMILIDTTIVSVANPSIQRGLETSTTGVLWVTSAYLLAYAVPLLVTGRLGDRFGPKKVYLIGLVIFTLASLWCGLSNLLPGSGITNLIIARAVQGLGAAVMAPQPMAVLTRTFPRENRGGAMALWGATAGVGTLIGPILGGVLVDALGWEWIFFVNVPIGIVGLVLVTRLVPNLELRTHQFDWLGVAISGTAMFLLVFSLQEGNSYQWNGWVWAGIIAGVVVMGLFVWWQAVNRNEPLLPLNLFSDRNFSLANLAIAAVGLAVTSLFVPLIYYFQLVHGMRPTESALMTAPSSILGLVLAAPAGRLTDRVHPALLAGPGMALMSVGMWLYATILSPTVGWGWLLLPSAVMGLGSAFVWGPISATATRNLPLHLAGAGSGVFNATRQLGSVIGSAAVAALMTNRISTQLSAATGGRGGHGAARMGDAASLPAFLKAPFTTAMAQTVVLPAIVMMVGVIAAVFFAKPGFMDPGTRPAGSEDIDAALSDKA</sequence>
<evidence type="ECO:0000256" key="4">
    <source>
        <dbReference type="ARBA" id="ARBA00022692"/>
    </source>
</evidence>
<accession>A0A3S4YZF8</accession>
<evidence type="ECO:0000256" key="1">
    <source>
        <dbReference type="ARBA" id="ARBA00004651"/>
    </source>
</evidence>
<dbReference type="OrthoDB" id="7375466at2"/>
<feature type="transmembrane region" description="Helical" evidence="7">
    <location>
        <begin position="333"/>
        <end position="353"/>
    </location>
</feature>
<keyword evidence="3" id="KW-1003">Cell membrane</keyword>
<keyword evidence="2" id="KW-0813">Transport</keyword>
<feature type="transmembrane region" description="Helical" evidence="7">
    <location>
        <begin position="174"/>
        <end position="194"/>
    </location>
</feature>
<protein>
    <submittedName>
        <fullName evidence="9">Multidrug resistance protein B</fullName>
    </submittedName>
</protein>
<evidence type="ECO:0000256" key="6">
    <source>
        <dbReference type="ARBA" id="ARBA00023136"/>
    </source>
</evidence>
<evidence type="ECO:0000256" key="3">
    <source>
        <dbReference type="ARBA" id="ARBA00022475"/>
    </source>
</evidence>
<dbReference type="RefSeq" id="WP_036981628.1">
    <property type="nucleotide sequence ID" value="NZ_LR134473.1"/>
</dbReference>
<dbReference type="AlphaFoldDB" id="A0A3S4YZF8"/>
<feature type="transmembrane region" description="Helical" evidence="7">
    <location>
        <begin position="309"/>
        <end position="327"/>
    </location>
</feature>
<keyword evidence="4 7" id="KW-0812">Transmembrane</keyword>
<organism evidence="9 10">
    <name type="scientific">Acidipropionibacterium jensenii</name>
    <dbReference type="NCBI Taxonomy" id="1749"/>
    <lineage>
        <taxon>Bacteria</taxon>
        <taxon>Bacillati</taxon>
        <taxon>Actinomycetota</taxon>
        <taxon>Actinomycetes</taxon>
        <taxon>Propionibacteriales</taxon>
        <taxon>Propionibacteriaceae</taxon>
        <taxon>Acidipropionibacterium</taxon>
    </lineage>
</organism>
<dbReference type="GO" id="GO:0022857">
    <property type="term" value="F:transmembrane transporter activity"/>
    <property type="evidence" value="ECO:0007669"/>
    <property type="project" value="InterPro"/>
</dbReference>
<dbReference type="InterPro" id="IPR004638">
    <property type="entry name" value="EmrB-like"/>
</dbReference>
<dbReference type="PANTHER" id="PTHR42718">
    <property type="entry name" value="MAJOR FACILITATOR SUPERFAMILY MULTIDRUG TRANSPORTER MFSC"/>
    <property type="match status" value="1"/>
</dbReference>
<dbReference type="InterPro" id="IPR020846">
    <property type="entry name" value="MFS_dom"/>
</dbReference>
<dbReference type="InterPro" id="IPR036259">
    <property type="entry name" value="MFS_trans_sf"/>
</dbReference>
<evidence type="ECO:0000256" key="2">
    <source>
        <dbReference type="ARBA" id="ARBA00022448"/>
    </source>
</evidence>
<feature type="transmembrane region" description="Helical" evidence="7">
    <location>
        <begin position="16"/>
        <end position="38"/>
    </location>
</feature>
<dbReference type="CDD" id="cd17321">
    <property type="entry name" value="MFS_MMR_MDR_like"/>
    <property type="match status" value="1"/>
</dbReference>
<keyword evidence="6 7" id="KW-0472">Membrane</keyword>
<feature type="transmembrane region" description="Helical" evidence="7">
    <location>
        <begin position="365"/>
        <end position="384"/>
    </location>
</feature>
<feature type="transmembrane region" description="Helical" evidence="7">
    <location>
        <begin position="235"/>
        <end position="254"/>
    </location>
</feature>
<evidence type="ECO:0000313" key="10">
    <source>
        <dbReference type="Proteomes" id="UP000277858"/>
    </source>
</evidence>
<evidence type="ECO:0000256" key="5">
    <source>
        <dbReference type="ARBA" id="ARBA00022989"/>
    </source>
</evidence>
<dbReference type="Gene3D" id="1.20.1250.20">
    <property type="entry name" value="MFS general substrate transporter like domains"/>
    <property type="match status" value="1"/>
</dbReference>
<dbReference type="Gene3D" id="1.20.1720.10">
    <property type="entry name" value="Multidrug resistance protein D"/>
    <property type="match status" value="1"/>
</dbReference>
<name>A0A3S4YZF8_9ACTN</name>
<evidence type="ECO:0000259" key="8">
    <source>
        <dbReference type="PROSITE" id="PS50850"/>
    </source>
</evidence>
<keyword evidence="5 7" id="KW-1133">Transmembrane helix</keyword>
<dbReference type="SUPFAM" id="SSF103473">
    <property type="entry name" value="MFS general substrate transporter"/>
    <property type="match status" value="1"/>
</dbReference>
<gene>
    <name evidence="9" type="primary">emrB</name>
    <name evidence="9" type="ORF">NCTC13652_02845</name>
</gene>
<feature type="transmembrane region" description="Helical" evidence="7">
    <location>
        <begin position="463"/>
        <end position="486"/>
    </location>
</feature>
<dbReference type="EMBL" id="LR134473">
    <property type="protein sequence ID" value="VEI04612.1"/>
    <property type="molecule type" value="Genomic_DNA"/>
</dbReference>
<dbReference type="STRING" id="1122997.GCA_000425285_01574"/>
<comment type="subcellular location">
    <subcellularLocation>
        <location evidence="1">Cell membrane</location>
        <topology evidence="1">Multi-pass membrane protein</topology>
    </subcellularLocation>
</comment>
<feature type="domain" description="Major facilitator superfamily (MFS) profile" evidence="8">
    <location>
        <begin position="15"/>
        <end position="490"/>
    </location>
</feature>
<dbReference type="PROSITE" id="PS50850">
    <property type="entry name" value="MFS"/>
    <property type="match status" value="1"/>
</dbReference>
<dbReference type="InterPro" id="IPR011701">
    <property type="entry name" value="MFS"/>
</dbReference>
<reference evidence="9 10" key="1">
    <citation type="submission" date="2018-12" db="EMBL/GenBank/DDBJ databases">
        <authorList>
            <consortium name="Pathogen Informatics"/>
        </authorList>
    </citation>
    <scope>NUCLEOTIDE SEQUENCE [LARGE SCALE GENOMIC DNA]</scope>
    <source>
        <strain evidence="9 10">NCTC13652</strain>
    </source>
</reference>
<feature type="transmembrane region" description="Helical" evidence="7">
    <location>
        <begin position="274"/>
        <end position="297"/>
    </location>
</feature>
<dbReference type="PANTHER" id="PTHR42718:SF42">
    <property type="entry name" value="EXPORT PROTEIN"/>
    <property type="match status" value="1"/>
</dbReference>
<evidence type="ECO:0000256" key="7">
    <source>
        <dbReference type="SAM" id="Phobius"/>
    </source>
</evidence>
<feature type="transmembrane region" description="Helical" evidence="7">
    <location>
        <begin position="50"/>
        <end position="69"/>
    </location>
</feature>
<feature type="transmembrane region" description="Helical" evidence="7">
    <location>
        <begin position="81"/>
        <end position="102"/>
    </location>
</feature>
<keyword evidence="10" id="KW-1185">Reference proteome</keyword>
<dbReference type="Proteomes" id="UP000277858">
    <property type="component" value="Chromosome"/>
</dbReference>
<dbReference type="Pfam" id="PF07690">
    <property type="entry name" value="MFS_1"/>
    <property type="match status" value="1"/>
</dbReference>
<proteinExistence type="predicted"/>
<dbReference type="NCBIfam" id="TIGR00711">
    <property type="entry name" value="efflux_EmrB"/>
    <property type="match status" value="1"/>
</dbReference>
<feature type="transmembrane region" description="Helical" evidence="7">
    <location>
        <begin position="206"/>
        <end position="223"/>
    </location>
</feature>
<dbReference type="GO" id="GO:0005886">
    <property type="term" value="C:plasma membrane"/>
    <property type="evidence" value="ECO:0007669"/>
    <property type="project" value="UniProtKB-SubCell"/>
</dbReference>